<dbReference type="InParanoid" id="A0A1D5Q711"/>
<dbReference type="VEuPathDB" id="HostDB:ENSMMUG00000044696"/>
<proteinExistence type="predicted"/>
<reference evidence="1" key="2">
    <citation type="submission" date="2019-01" db="EMBL/GenBank/DDBJ databases">
        <authorList>
            <person name="Graves T."/>
            <person name="Eichler E.E."/>
            <person name="Wilson R.K."/>
        </authorList>
    </citation>
    <scope>NUCLEOTIDE SEQUENCE [LARGE SCALE GENOMIC DNA]</scope>
    <source>
        <strain evidence="1">17573</strain>
    </source>
</reference>
<evidence type="ECO:0000313" key="2">
    <source>
        <dbReference type="Proteomes" id="UP000006718"/>
    </source>
</evidence>
<evidence type="ECO:0000313" key="1">
    <source>
        <dbReference type="Ensembl" id="ENSMMUP00000043827.1"/>
    </source>
</evidence>
<protein>
    <submittedName>
        <fullName evidence="1">Uncharacterized protein</fullName>
    </submittedName>
</protein>
<dbReference type="OMA" id="THCRGPF"/>
<dbReference type="GeneTree" id="ENSGT00770000121731"/>
<accession>A0A1D5Q711</accession>
<keyword evidence="2" id="KW-1185">Reference proteome</keyword>
<dbReference type="Proteomes" id="UP000006718">
    <property type="component" value="Chromosome 1"/>
</dbReference>
<dbReference type="AlphaFoldDB" id="A0A1D5Q711"/>
<name>A0A1D5Q711_MACMU</name>
<dbReference type="Ensembl" id="ENSMMUT00000058364.2">
    <property type="protein sequence ID" value="ENSMMUP00000043827.1"/>
    <property type="gene ID" value="ENSMMUG00000044696.2"/>
</dbReference>
<dbReference type="Bgee" id="ENSMMUG00000044696">
    <property type="expression patterns" value="Expressed in superior frontal gyrus and 18 other cell types or tissues"/>
</dbReference>
<organism evidence="1 2">
    <name type="scientific">Macaca mulatta</name>
    <name type="common">Rhesus macaque</name>
    <dbReference type="NCBI Taxonomy" id="9544"/>
    <lineage>
        <taxon>Eukaryota</taxon>
        <taxon>Metazoa</taxon>
        <taxon>Chordata</taxon>
        <taxon>Craniata</taxon>
        <taxon>Vertebrata</taxon>
        <taxon>Euteleostomi</taxon>
        <taxon>Mammalia</taxon>
        <taxon>Eutheria</taxon>
        <taxon>Euarchontoglires</taxon>
        <taxon>Primates</taxon>
        <taxon>Haplorrhini</taxon>
        <taxon>Catarrhini</taxon>
        <taxon>Cercopithecidae</taxon>
        <taxon>Cercopithecinae</taxon>
        <taxon>Macaca</taxon>
    </lineage>
</organism>
<reference evidence="1" key="3">
    <citation type="submission" date="2025-08" db="UniProtKB">
        <authorList>
            <consortium name="Ensembl"/>
        </authorList>
    </citation>
    <scope>IDENTIFICATION</scope>
    <source>
        <strain evidence="1">17573</strain>
    </source>
</reference>
<reference evidence="2" key="1">
    <citation type="journal article" date="2007" name="Science">
        <title>Evolutionary and biomedical insights from the rhesus macaque genome.</title>
        <authorList>
            <person name="Gibbs R.A."/>
            <person name="Rogers J."/>
            <person name="Katze M.G."/>
            <person name="Bumgarner R."/>
            <person name="Weinstock G.M."/>
            <person name="Mardis E.R."/>
            <person name="Remington K.A."/>
            <person name="Strausberg R.L."/>
            <person name="Venter J.C."/>
            <person name="Wilson R.K."/>
            <person name="Batzer M.A."/>
            <person name="Bustamante C.D."/>
            <person name="Eichler E.E."/>
            <person name="Hahn M.W."/>
            <person name="Hardison R.C."/>
            <person name="Makova K.D."/>
            <person name="Miller W."/>
            <person name="Milosavljevic A."/>
            <person name="Palermo R.E."/>
            <person name="Siepel A."/>
            <person name="Sikela J.M."/>
            <person name="Attaway T."/>
            <person name="Bell S."/>
            <person name="Bernard K.E."/>
            <person name="Buhay C.J."/>
            <person name="Chandrabose M.N."/>
            <person name="Dao M."/>
            <person name="Davis C."/>
            <person name="Delehaunty K.D."/>
            <person name="Ding Y."/>
            <person name="Dinh H.H."/>
            <person name="Dugan-Rocha S."/>
            <person name="Fulton L.A."/>
            <person name="Gabisi R.A."/>
            <person name="Garner T.T."/>
            <person name="Godfrey J."/>
            <person name="Hawes A.C."/>
            <person name="Hernandez J."/>
            <person name="Hines S."/>
            <person name="Holder M."/>
            <person name="Hume J."/>
            <person name="Jhangiani S.N."/>
            <person name="Joshi V."/>
            <person name="Khan Z.M."/>
            <person name="Kirkness E.F."/>
            <person name="Cree A."/>
            <person name="Fowler R.G."/>
            <person name="Lee S."/>
            <person name="Lewis L.R."/>
            <person name="Li Z."/>
            <person name="Liu Y.-S."/>
            <person name="Moore S.M."/>
            <person name="Muzny D."/>
            <person name="Nazareth L.V."/>
            <person name="Ngo D.N."/>
            <person name="Okwuonu G.O."/>
            <person name="Pai G."/>
            <person name="Parker D."/>
            <person name="Paul H.A."/>
            <person name="Pfannkoch C."/>
            <person name="Pohl C.S."/>
            <person name="Rogers Y.-H.C."/>
            <person name="Ruiz S.J."/>
            <person name="Sabo A."/>
            <person name="Santibanez J."/>
            <person name="Schneider B.W."/>
            <person name="Smith S.M."/>
            <person name="Sodergren E."/>
            <person name="Svatek A.F."/>
            <person name="Utterback T.R."/>
            <person name="Vattathil S."/>
            <person name="Warren W."/>
            <person name="White C.S."/>
            <person name="Chinwalla A.T."/>
            <person name="Feng Y."/>
            <person name="Halpern A.L."/>
            <person name="Hillier L.W."/>
            <person name="Huang X."/>
            <person name="Minx P."/>
            <person name="Nelson J.O."/>
            <person name="Pepin K.H."/>
            <person name="Qin X."/>
            <person name="Sutton G.G."/>
            <person name="Venter E."/>
            <person name="Walenz B.P."/>
            <person name="Wallis J.W."/>
            <person name="Worley K.C."/>
            <person name="Yang S.-P."/>
            <person name="Jones S.M."/>
            <person name="Marra M.A."/>
            <person name="Rocchi M."/>
            <person name="Schein J.E."/>
            <person name="Baertsch R."/>
            <person name="Clarke L."/>
            <person name="Csuros M."/>
            <person name="Glasscock J."/>
            <person name="Harris R.A."/>
            <person name="Havlak P."/>
            <person name="Jackson A.R."/>
            <person name="Jiang H."/>
            <person name="Liu Y."/>
            <person name="Messina D.N."/>
            <person name="Shen Y."/>
            <person name="Song H.X.-Z."/>
            <person name="Wylie T."/>
            <person name="Zhang L."/>
            <person name="Birney E."/>
            <person name="Han K."/>
            <person name="Konkel M.K."/>
            <person name="Lee J."/>
            <person name="Smit A.F.A."/>
            <person name="Ullmer B."/>
            <person name="Wang H."/>
            <person name="Xing J."/>
            <person name="Burhans R."/>
            <person name="Cheng Z."/>
            <person name="Karro J.E."/>
            <person name="Ma J."/>
            <person name="Raney B."/>
            <person name="She X."/>
            <person name="Cox M.J."/>
            <person name="Demuth J.P."/>
            <person name="Dumas L.J."/>
            <person name="Han S.-G."/>
            <person name="Hopkins J."/>
            <person name="Karimpour-Fard A."/>
            <person name="Kim Y.H."/>
            <person name="Pollack J.R."/>
            <person name="Vinar T."/>
            <person name="Addo-Quaye C."/>
            <person name="Degenhardt J."/>
            <person name="Denby A."/>
            <person name="Hubisz M.J."/>
            <person name="Indap A."/>
            <person name="Kosiol C."/>
            <person name="Lahn B.T."/>
            <person name="Lawson H.A."/>
            <person name="Marklein A."/>
            <person name="Nielsen R."/>
            <person name="Vallender E.J."/>
            <person name="Clark A.G."/>
            <person name="Ferguson B."/>
            <person name="Hernandez R.D."/>
            <person name="Hirani K."/>
            <person name="Kehrer-Sawatzki H."/>
            <person name="Kolb J."/>
            <person name="Patil S."/>
            <person name="Pu L.-L."/>
            <person name="Ren Y."/>
            <person name="Smith D.G."/>
            <person name="Wheeler D.A."/>
            <person name="Schenck I."/>
            <person name="Ball E.V."/>
            <person name="Chen R."/>
            <person name="Cooper D.N."/>
            <person name="Giardine B."/>
            <person name="Hsu F."/>
            <person name="Kent W.J."/>
            <person name="Lesk A."/>
            <person name="Nelson D.L."/>
            <person name="O'brien W.E."/>
            <person name="Pruefer K."/>
            <person name="Stenson P.D."/>
            <person name="Wallace J.C."/>
            <person name="Ke H."/>
            <person name="Liu X.-M."/>
            <person name="Wang P."/>
            <person name="Xiang A.P."/>
            <person name="Yang F."/>
            <person name="Barber G.P."/>
            <person name="Haussler D."/>
            <person name="Karolchik D."/>
            <person name="Kern A.D."/>
            <person name="Kuhn R.M."/>
            <person name="Smith K.E."/>
            <person name="Zwieg A.S."/>
        </authorList>
    </citation>
    <scope>NUCLEOTIDE SEQUENCE [LARGE SCALE GENOMIC DNA]</scope>
    <source>
        <strain evidence="2">17573</strain>
    </source>
</reference>
<reference evidence="1" key="4">
    <citation type="submission" date="2025-09" db="UniProtKB">
        <authorList>
            <consortium name="Ensembl"/>
        </authorList>
    </citation>
    <scope>IDENTIFICATION</scope>
    <source>
        <strain evidence="1">17573</strain>
    </source>
</reference>
<sequence length="182" mass="20109">MAPWETGGGDWGRGLGAEDFHYGLILQSLWLQSDPKYHWEQQCEGLEAPGGKGLGAAWQLLKLSQRRKLLLPPGELGDAARVFPLQSPQPLLTFESPRRRKQSSWGWDGECRASVTVRAHCRGPFSFPLGRLRFRVFLLLEEMGGEMGSYQPGQLLVPTPPAPSAPFPPVHWLGSHRSTAGA</sequence>